<sequence>MTAVRFAAPALACAAAALLASVAAPALAHTAAASQPAAAAASAPSIVKSVKVEPGGLYEIVFNPADSNILIAAVGPRGETRGAVARLSADLTPGQSIDVSANPLYGLGFNSRTQMLYGTATRSGSIGVVDVRTGRLVATIKDGDDDSAHVREVIVDEGRNKAYVTVVGGEANDASRPNQIWVVDGATNTIERKIDAPVGGLTGAALDARNNRLFVTGMSSNTVGVIDLATGQSVGTWPTGSDKPTNLVLDARANRLFIASQGTGDLTVMNAADGAVIRKVATGEGALSVAYNPGVDQVYVANRQAGTVTVVNGADYAVLANLQTGTFPQTIAIDPATNAVYVTNKARGLPRNAPAGTPVPVDPAGDTVTLIRP</sequence>
<dbReference type="InterPro" id="IPR011044">
    <property type="entry name" value="Quino_amine_DH_bsu"/>
</dbReference>
<keyword evidence="1" id="KW-0732">Signal</keyword>
<dbReference type="AlphaFoldDB" id="A0AAJ6BJR7"/>
<evidence type="ECO:0000313" key="2">
    <source>
        <dbReference type="EMBL" id="WEK40160.1"/>
    </source>
</evidence>
<evidence type="ECO:0000256" key="1">
    <source>
        <dbReference type="SAM" id="SignalP"/>
    </source>
</evidence>
<dbReference type="PANTHER" id="PTHR47197">
    <property type="entry name" value="PROTEIN NIRF"/>
    <property type="match status" value="1"/>
</dbReference>
<dbReference type="Gene3D" id="2.130.10.10">
    <property type="entry name" value="YVTN repeat-like/Quinoprotein amine dehydrogenase"/>
    <property type="match status" value="1"/>
</dbReference>
<dbReference type="Proteomes" id="UP001213664">
    <property type="component" value="Chromosome"/>
</dbReference>
<dbReference type="EMBL" id="CP119326">
    <property type="protein sequence ID" value="WEK40160.1"/>
    <property type="molecule type" value="Genomic_DNA"/>
</dbReference>
<accession>A0AAJ6BJR7</accession>
<proteinExistence type="predicted"/>
<organism evidence="2 3">
    <name type="scientific">Candidatus Brevundimonas colombiensis</name>
    <dbReference type="NCBI Taxonomy" id="3121376"/>
    <lineage>
        <taxon>Bacteria</taxon>
        <taxon>Pseudomonadati</taxon>
        <taxon>Pseudomonadota</taxon>
        <taxon>Alphaproteobacteria</taxon>
        <taxon>Caulobacterales</taxon>
        <taxon>Caulobacteraceae</taxon>
        <taxon>Brevundimonas</taxon>
    </lineage>
</organism>
<feature type="chain" id="PRO_5042619406" evidence="1">
    <location>
        <begin position="29"/>
        <end position="373"/>
    </location>
</feature>
<reference evidence="2" key="1">
    <citation type="submission" date="2023-03" db="EMBL/GenBank/DDBJ databases">
        <title>Andean soil-derived lignocellulolytic bacterial consortium as a source of novel taxa and putative plastic-active enzymes.</title>
        <authorList>
            <person name="Diaz-Garcia L."/>
            <person name="Chuvochina M."/>
            <person name="Feuerriegel G."/>
            <person name="Bunk B."/>
            <person name="Sproer C."/>
            <person name="Streit W.R."/>
            <person name="Rodriguez L.M."/>
            <person name="Overmann J."/>
            <person name="Jimenez D.J."/>
        </authorList>
    </citation>
    <scope>NUCLEOTIDE SEQUENCE</scope>
    <source>
        <strain evidence="2">MAG 833</strain>
    </source>
</reference>
<dbReference type="InterPro" id="IPR015943">
    <property type="entry name" value="WD40/YVTN_repeat-like_dom_sf"/>
</dbReference>
<dbReference type="InterPro" id="IPR051200">
    <property type="entry name" value="Host-pathogen_enzymatic-act"/>
</dbReference>
<protein>
    <submittedName>
        <fullName evidence="2">YncE family protein</fullName>
    </submittedName>
</protein>
<feature type="signal peptide" evidence="1">
    <location>
        <begin position="1"/>
        <end position="28"/>
    </location>
</feature>
<name>A0AAJ6BJR7_9CAUL</name>
<dbReference type="PANTHER" id="PTHR47197:SF3">
    <property type="entry name" value="DIHYDRO-HEME D1 DEHYDROGENASE"/>
    <property type="match status" value="1"/>
</dbReference>
<evidence type="ECO:0000313" key="3">
    <source>
        <dbReference type="Proteomes" id="UP001213664"/>
    </source>
</evidence>
<dbReference type="SUPFAM" id="SSF50969">
    <property type="entry name" value="YVTN repeat-like/Quinoprotein amine dehydrogenase"/>
    <property type="match status" value="1"/>
</dbReference>
<gene>
    <name evidence="2" type="ORF">P0Y50_00745</name>
</gene>